<protein>
    <submittedName>
        <fullName evidence="6">Glutathione S-transferase</fullName>
    </submittedName>
</protein>
<dbReference type="SUPFAM" id="SSF161084">
    <property type="entry name" value="MAPEG domain-like"/>
    <property type="match status" value="1"/>
</dbReference>
<evidence type="ECO:0000256" key="4">
    <source>
        <dbReference type="ARBA" id="ARBA00023136"/>
    </source>
</evidence>
<accession>A0AAE6C7V6</accession>
<evidence type="ECO:0000256" key="3">
    <source>
        <dbReference type="ARBA" id="ARBA00022989"/>
    </source>
</evidence>
<dbReference type="Proteomes" id="UP000288972">
    <property type="component" value="Chromosome"/>
</dbReference>
<dbReference type="InterPro" id="IPR001129">
    <property type="entry name" value="Membr-assoc_MAPEG"/>
</dbReference>
<keyword evidence="4 5" id="KW-0472">Membrane</keyword>
<comment type="subcellular location">
    <subcellularLocation>
        <location evidence="1">Membrane</location>
    </subcellularLocation>
</comment>
<dbReference type="KEGG" id="bgz:XH91_12500"/>
<keyword evidence="2 5" id="KW-0812">Transmembrane</keyword>
<proteinExistence type="predicted"/>
<dbReference type="PANTHER" id="PTHR35814">
    <property type="match status" value="1"/>
</dbReference>
<evidence type="ECO:0000256" key="2">
    <source>
        <dbReference type="ARBA" id="ARBA00022692"/>
    </source>
</evidence>
<organism evidence="6 7">
    <name type="scientific">Bradyrhizobium guangzhouense</name>
    <dbReference type="NCBI Taxonomy" id="1325095"/>
    <lineage>
        <taxon>Bacteria</taxon>
        <taxon>Pseudomonadati</taxon>
        <taxon>Pseudomonadota</taxon>
        <taxon>Alphaproteobacteria</taxon>
        <taxon>Hyphomicrobiales</taxon>
        <taxon>Nitrobacteraceae</taxon>
        <taxon>Bradyrhizobium</taxon>
    </lineage>
</organism>
<reference evidence="6 7" key="1">
    <citation type="submission" date="2018-06" db="EMBL/GenBank/DDBJ databases">
        <title>Comparative genomics of rhizobia nodulating Arachis hypogaea in China.</title>
        <authorList>
            <person name="Li Y."/>
        </authorList>
    </citation>
    <scope>NUCLEOTIDE SEQUENCE [LARGE SCALE GENOMIC DNA]</scope>
    <source>
        <strain evidence="6 7">CCBAU 51670</strain>
    </source>
</reference>
<feature type="transmembrane region" description="Helical" evidence="5">
    <location>
        <begin position="129"/>
        <end position="150"/>
    </location>
</feature>
<evidence type="ECO:0000313" key="7">
    <source>
        <dbReference type="Proteomes" id="UP000288972"/>
    </source>
</evidence>
<evidence type="ECO:0000256" key="5">
    <source>
        <dbReference type="SAM" id="Phobius"/>
    </source>
</evidence>
<feature type="transmembrane region" description="Helical" evidence="5">
    <location>
        <begin position="20"/>
        <end position="42"/>
    </location>
</feature>
<evidence type="ECO:0000313" key="6">
    <source>
        <dbReference type="EMBL" id="QAU46103.1"/>
    </source>
</evidence>
<sequence>MDSGFALRATRNDGKRRLRMHVPAITANYLAILALIYVALALQVIRLRRSSKAPFSDGGNENLRSAIRAHGNFMEYVPIIALMVALLEMSGASPLRIHLLMGALLLSRLLHPLGMYATPGSLRFTICRVGGIVLTIGLLVSCALTILSRLPWAAMADELSNQAVATIEFLQVVHVILTL</sequence>
<dbReference type="EMBL" id="CP030053">
    <property type="protein sequence ID" value="QAU46103.1"/>
    <property type="molecule type" value="Genomic_DNA"/>
</dbReference>
<dbReference type="InterPro" id="IPR023352">
    <property type="entry name" value="MAPEG-like_dom_sf"/>
</dbReference>
<dbReference type="PANTHER" id="PTHR35814:SF1">
    <property type="entry name" value="GLUTATHIONE S-TRANSFERASE-RELATED"/>
    <property type="match status" value="1"/>
</dbReference>
<gene>
    <name evidence="6" type="ORF">XH91_12500</name>
</gene>
<dbReference type="Pfam" id="PF01124">
    <property type="entry name" value="MAPEG"/>
    <property type="match status" value="1"/>
</dbReference>
<evidence type="ECO:0000256" key="1">
    <source>
        <dbReference type="ARBA" id="ARBA00004370"/>
    </source>
</evidence>
<dbReference type="GO" id="GO:0016020">
    <property type="term" value="C:membrane"/>
    <property type="evidence" value="ECO:0007669"/>
    <property type="project" value="UniProtKB-SubCell"/>
</dbReference>
<dbReference type="AlphaFoldDB" id="A0AAE6C7V6"/>
<name>A0AAE6C7V6_9BRAD</name>
<dbReference type="Gene3D" id="1.20.120.550">
    <property type="entry name" value="Membrane associated eicosanoid/glutathione metabolism-like domain"/>
    <property type="match status" value="1"/>
</dbReference>
<keyword evidence="3 5" id="KW-1133">Transmembrane helix</keyword>